<dbReference type="AlphaFoldDB" id="A0A6A7Y3K8"/>
<dbReference type="Proteomes" id="UP000332515">
    <property type="component" value="Unassembled WGS sequence"/>
</dbReference>
<evidence type="ECO:0000256" key="1">
    <source>
        <dbReference type="ARBA" id="ARBA00004651"/>
    </source>
</evidence>
<dbReference type="NCBIfam" id="TIGR01433">
    <property type="entry name" value="CyoA"/>
    <property type="match status" value="1"/>
</dbReference>
<dbReference type="PANTHER" id="PTHR22888">
    <property type="entry name" value="CYTOCHROME C OXIDASE, SUBUNIT II"/>
    <property type="match status" value="1"/>
</dbReference>
<proteinExistence type="inferred from homology"/>
<dbReference type="Gene3D" id="2.60.40.420">
    <property type="entry name" value="Cupredoxins - blue copper proteins"/>
    <property type="match status" value="1"/>
</dbReference>
<evidence type="ECO:0000256" key="13">
    <source>
        <dbReference type="ARBA" id="ARBA00023288"/>
    </source>
</evidence>
<keyword evidence="6 15" id="KW-0812">Transmembrane</keyword>
<evidence type="ECO:0000256" key="7">
    <source>
        <dbReference type="ARBA" id="ARBA00022729"/>
    </source>
</evidence>
<keyword evidence="12" id="KW-0564">Palmitate</keyword>
<keyword evidence="19" id="KW-1185">Reference proteome</keyword>
<evidence type="ECO:0000256" key="9">
    <source>
        <dbReference type="ARBA" id="ARBA00022989"/>
    </source>
</evidence>
<name>A0A6A7Y3K8_9HYPH</name>
<dbReference type="SUPFAM" id="SSF49503">
    <property type="entry name" value="Cupredoxins"/>
    <property type="match status" value="1"/>
</dbReference>
<dbReference type="InterPro" id="IPR045187">
    <property type="entry name" value="CcO_II"/>
</dbReference>
<evidence type="ECO:0000256" key="3">
    <source>
        <dbReference type="ARBA" id="ARBA00022448"/>
    </source>
</evidence>
<dbReference type="RefSeq" id="WP_153480074.1">
    <property type="nucleotide sequence ID" value="NZ_VWNA01000001.1"/>
</dbReference>
<accession>A0A6A7Y3K8</accession>
<evidence type="ECO:0000259" key="16">
    <source>
        <dbReference type="PROSITE" id="PS50857"/>
    </source>
</evidence>
<feature type="transmembrane region" description="Helical" evidence="15">
    <location>
        <begin position="34"/>
        <end position="54"/>
    </location>
</feature>
<keyword evidence="4 14" id="KW-1003">Cell membrane</keyword>
<keyword evidence="5 14" id="KW-0679">Respiratory chain</keyword>
<dbReference type="GO" id="GO:0004129">
    <property type="term" value="F:cytochrome-c oxidase activity"/>
    <property type="evidence" value="ECO:0007669"/>
    <property type="project" value="UniProtKB-UniRule"/>
</dbReference>
<evidence type="ECO:0000256" key="11">
    <source>
        <dbReference type="ARBA" id="ARBA00023136"/>
    </source>
</evidence>
<dbReference type="GO" id="GO:0005507">
    <property type="term" value="F:copper ion binding"/>
    <property type="evidence" value="ECO:0007669"/>
    <property type="project" value="InterPro"/>
</dbReference>
<evidence type="ECO:0000256" key="2">
    <source>
        <dbReference type="ARBA" id="ARBA00007866"/>
    </source>
</evidence>
<dbReference type="PROSITE" id="PS50999">
    <property type="entry name" value="COX2_TM"/>
    <property type="match status" value="1"/>
</dbReference>
<keyword evidence="8 14" id="KW-0249">Electron transport</keyword>
<evidence type="ECO:0000313" key="19">
    <source>
        <dbReference type="Proteomes" id="UP000332515"/>
    </source>
</evidence>
<organism evidence="18 19">
    <name type="scientific">Segnochrobactrum spirostomi</name>
    <dbReference type="NCBI Taxonomy" id="2608987"/>
    <lineage>
        <taxon>Bacteria</taxon>
        <taxon>Pseudomonadati</taxon>
        <taxon>Pseudomonadota</taxon>
        <taxon>Alphaproteobacteria</taxon>
        <taxon>Hyphomicrobiales</taxon>
        <taxon>Segnochrobactraceae</taxon>
        <taxon>Segnochrobactrum</taxon>
    </lineage>
</organism>
<gene>
    <name evidence="18" type="primary">cyoA</name>
    <name evidence="18" type="ORF">F0357_09245</name>
</gene>
<dbReference type="InterPro" id="IPR036257">
    <property type="entry name" value="Cyt_c_oxidase_su2_TM_sf"/>
</dbReference>
<comment type="similarity">
    <text evidence="2 14">Belongs to the cytochrome c oxidase subunit 2 family.</text>
</comment>
<evidence type="ECO:0000256" key="15">
    <source>
        <dbReference type="SAM" id="Phobius"/>
    </source>
</evidence>
<dbReference type="PROSITE" id="PS50857">
    <property type="entry name" value="COX2_CUA"/>
    <property type="match status" value="1"/>
</dbReference>
<dbReference type="GO" id="GO:0009486">
    <property type="term" value="F:cytochrome bo3 ubiquinol oxidase activity"/>
    <property type="evidence" value="ECO:0007669"/>
    <property type="project" value="InterPro"/>
</dbReference>
<comment type="caution">
    <text evidence="18">The sequence shown here is derived from an EMBL/GenBank/DDBJ whole genome shotgun (WGS) entry which is preliminary data.</text>
</comment>
<dbReference type="Pfam" id="PF06481">
    <property type="entry name" value="COX_ARM"/>
    <property type="match status" value="1"/>
</dbReference>
<dbReference type="GO" id="GO:0005886">
    <property type="term" value="C:plasma membrane"/>
    <property type="evidence" value="ECO:0007669"/>
    <property type="project" value="UniProtKB-SubCell"/>
</dbReference>
<dbReference type="EMBL" id="VWNA01000001">
    <property type="protein sequence ID" value="MQT12828.1"/>
    <property type="molecule type" value="Genomic_DNA"/>
</dbReference>
<dbReference type="InterPro" id="IPR002429">
    <property type="entry name" value="CcO_II-like_C"/>
</dbReference>
<feature type="transmembrane region" description="Helical" evidence="15">
    <location>
        <begin position="113"/>
        <end position="132"/>
    </location>
</feature>
<dbReference type="CDD" id="cd04212">
    <property type="entry name" value="CuRO_UO_II"/>
    <property type="match status" value="1"/>
</dbReference>
<evidence type="ECO:0000256" key="6">
    <source>
        <dbReference type="ARBA" id="ARBA00022692"/>
    </source>
</evidence>
<comment type="subcellular location">
    <subcellularLocation>
        <location evidence="1">Cell membrane</location>
        <topology evidence="1">Multi-pass membrane protein</topology>
    </subcellularLocation>
</comment>
<reference evidence="18 19" key="1">
    <citation type="submission" date="2019-09" db="EMBL/GenBank/DDBJ databases">
        <title>Segnochrobactrum spirostomi gen. nov., sp. nov., isolated from the ciliate Spirostomum cf. yagiui and description of a novel family, Segnochrobactraceae fam. nov. within the order Rhizobiales of the class Alphaproteobacteria.</title>
        <authorList>
            <person name="Akter S."/>
            <person name="Shazib S.U.A."/>
            <person name="Shin M.K."/>
        </authorList>
    </citation>
    <scope>NUCLEOTIDE SEQUENCE [LARGE SCALE GENOMIC DNA]</scope>
    <source>
        <strain evidence="18 19">Sp-1</strain>
    </source>
</reference>
<keyword evidence="10 14" id="KW-0560">Oxidoreductase</keyword>
<dbReference type="InterPro" id="IPR006333">
    <property type="entry name" value="Cyt_o_ubiquinol_oxidase_su2"/>
</dbReference>
<dbReference type="GO" id="GO:0016682">
    <property type="term" value="F:oxidoreductase activity, acting on diphenols and related substances as donors, oxygen as acceptor"/>
    <property type="evidence" value="ECO:0007669"/>
    <property type="project" value="InterPro"/>
</dbReference>
<dbReference type="PIRSF" id="PIRSF000292">
    <property type="entry name" value="Ubi_od_II"/>
    <property type="match status" value="1"/>
</dbReference>
<keyword evidence="11 14" id="KW-0472">Membrane</keyword>
<evidence type="ECO:0000256" key="10">
    <source>
        <dbReference type="ARBA" id="ARBA00023002"/>
    </source>
</evidence>
<dbReference type="InterPro" id="IPR010514">
    <property type="entry name" value="COX_ARM"/>
</dbReference>
<keyword evidence="9 15" id="KW-1133">Transmembrane helix</keyword>
<dbReference type="GO" id="GO:0042773">
    <property type="term" value="P:ATP synthesis coupled electron transport"/>
    <property type="evidence" value="ECO:0007669"/>
    <property type="project" value="TreeGrafter"/>
</dbReference>
<feature type="transmembrane region" description="Helical" evidence="15">
    <location>
        <begin position="66"/>
        <end position="92"/>
    </location>
</feature>
<evidence type="ECO:0000256" key="12">
    <source>
        <dbReference type="ARBA" id="ARBA00023139"/>
    </source>
</evidence>
<protein>
    <recommendedName>
        <fullName evidence="14">Ubiquinol oxidase subunit 2</fullName>
    </recommendedName>
</protein>
<dbReference type="Pfam" id="PF00116">
    <property type="entry name" value="COX2"/>
    <property type="match status" value="1"/>
</dbReference>
<feature type="domain" description="Cytochrome oxidase subunit II transmembrane region profile" evidence="17">
    <location>
        <begin position="44"/>
        <end position="141"/>
    </location>
</feature>
<dbReference type="InterPro" id="IPR011759">
    <property type="entry name" value="Cyt_c_oxidase_su2_TM_dom"/>
</dbReference>
<keyword evidence="7" id="KW-0732">Signal</keyword>
<evidence type="ECO:0000256" key="14">
    <source>
        <dbReference type="PIRNR" id="PIRNR000292"/>
    </source>
</evidence>
<evidence type="ECO:0000256" key="4">
    <source>
        <dbReference type="ARBA" id="ARBA00022475"/>
    </source>
</evidence>
<dbReference type="InterPro" id="IPR008972">
    <property type="entry name" value="Cupredoxin"/>
</dbReference>
<evidence type="ECO:0000256" key="5">
    <source>
        <dbReference type="ARBA" id="ARBA00022660"/>
    </source>
</evidence>
<keyword evidence="3 14" id="KW-0813">Transport</keyword>
<dbReference type="PANTHER" id="PTHR22888:SF18">
    <property type="entry name" value="CYTOCHROME BO(3) UBIQUINOL OXIDASE SUBUNIT 2"/>
    <property type="match status" value="1"/>
</dbReference>
<evidence type="ECO:0000259" key="17">
    <source>
        <dbReference type="PROSITE" id="PS50999"/>
    </source>
</evidence>
<sequence length="336" mass="36019">MRSLWGAVLRATGTVVEPSPSTGFLRRNSSRIRALFGTVGAAVLLAGCQMEVLNPKGPIASDEKDLILFATGLMLIVVIPVIVLTLVFAWRYRASNTKATYAPDWEHSNKIEAVVWLIPCAIIVVLATVTWITTHKLDPYRPIASTAKPLEVEVVSLDWKWLFIYPEQNVASVNELAIPTGTPVNFRLTSATVMNSFFIPQLGSQIYTMAGMETKLHLLASETGDYAGISANYSGAGFSGMKFVTKAMSQADFDAWVAKARASSQSLDAATYRALEAPSEDNPVALYASVSPTLYHNILNKCADGAVCTDVAMNLALAKGAGTGANLCTPANPKGL</sequence>
<evidence type="ECO:0000256" key="8">
    <source>
        <dbReference type="ARBA" id="ARBA00022982"/>
    </source>
</evidence>
<dbReference type="Gene3D" id="1.10.287.90">
    <property type="match status" value="1"/>
</dbReference>
<dbReference type="SUPFAM" id="SSF81464">
    <property type="entry name" value="Cytochrome c oxidase subunit II-like, transmembrane region"/>
    <property type="match status" value="1"/>
</dbReference>
<dbReference type="InterPro" id="IPR034227">
    <property type="entry name" value="CuRO_UO_II"/>
</dbReference>
<keyword evidence="13" id="KW-0449">Lipoprotein</keyword>
<feature type="domain" description="Cytochrome oxidase subunit II copper A binding" evidence="16">
    <location>
        <begin position="147"/>
        <end position="259"/>
    </location>
</feature>
<evidence type="ECO:0000313" key="18">
    <source>
        <dbReference type="EMBL" id="MQT12828.1"/>
    </source>
</evidence>